<evidence type="ECO:0000256" key="11">
    <source>
        <dbReference type="ARBA" id="ARBA00051814"/>
    </source>
</evidence>
<evidence type="ECO:0000313" key="20">
    <source>
        <dbReference type="EMBL" id="KAJ4939907.1"/>
    </source>
</evidence>
<accession>A0AAD6BAJ2</accession>
<evidence type="ECO:0000256" key="1">
    <source>
        <dbReference type="ARBA" id="ARBA00004424"/>
    </source>
</evidence>
<comment type="catalytic activity">
    <reaction evidence="14">
        <text>L-leucine(out) + L-arginine(in) = L-leucine(in) + L-arginine(out)</text>
        <dbReference type="Rhea" id="RHEA:71059"/>
        <dbReference type="ChEBI" id="CHEBI:32682"/>
        <dbReference type="ChEBI" id="CHEBI:57427"/>
    </reaction>
    <physiologicalReaction direction="left-to-right" evidence="14">
        <dbReference type="Rhea" id="RHEA:71060"/>
    </physiologicalReaction>
</comment>
<dbReference type="GO" id="GO:0016324">
    <property type="term" value="C:apical plasma membrane"/>
    <property type="evidence" value="ECO:0007669"/>
    <property type="project" value="UniProtKB-SubCell"/>
</dbReference>
<protein>
    <recommendedName>
        <fullName evidence="15">b(0,+)-type amino acid transporter 1</fullName>
    </recommendedName>
    <alternativeName>
        <fullName evidence="16">Glycoprotein-associated amino acid transporter b0,+AT1</fullName>
    </alternativeName>
    <alternativeName>
        <fullName evidence="17">Solute carrier family 7 member 9</fullName>
    </alternativeName>
</protein>
<evidence type="ECO:0000313" key="21">
    <source>
        <dbReference type="Proteomes" id="UP001219934"/>
    </source>
</evidence>
<evidence type="ECO:0000256" key="18">
    <source>
        <dbReference type="ARBA" id="ARBA00093193"/>
    </source>
</evidence>
<feature type="transmembrane region" description="Helical" evidence="19">
    <location>
        <begin position="335"/>
        <end position="365"/>
    </location>
</feature>
<feature type="transmembrane region" description="Helical" evidence="19">
    <location>
        <begin position="82"/>
        <end position="103"/>
    </location>
</feature>
<dbReference type="EMBL" id="JAPTMU010000008">
    <property type="protein sequence ID" value="KAJ4939907.1"/>
    <property type="molecule type" value="Genomic_DNA"/>
</dbReference>
<evidence type="ECO:0000256" key="16">
    <source>
        <dbReference type="ARBA" id="ARBA00079910"/>
    </source>
</evidence>
<keyword evidence="3" id="KW-0813">Transport</keyword>
<dbReference type="AlphaFoldDB" id="A0AAD6BAJ2"/>
<feature type="transmembrane region" description="Helical" evidence="19">
    <location>
        <begin position="658"/>
        <end position="679"/>
    </location>
</feature>
<evidence type="ECO:0000256" key="4">
    <source>
        <dbReference type="ARBA" id="ARBA00022475"/>
    </source>
</evidence>
<comment type="catalytic activity">
    <reaction evidence="11">
        <text>L-cystine(out) + L-arginine(in) = L-cystine(in) + L-arginine(out)</text>
        <dbReference type="Rhea" id="RHEA:71075"/>
        <dbReference type="ChEBI" id="CHEBI:32682"/>
        <dbReference type="ChEBI" id="CHEBI:35491"/>
    </reaction>
    <physiologicalReaction direction="left-to-right" evidence="11">
        <dbReference type="Rhea" id="RHEA:71076"/>
    </physiologicalReaction>
</comment>
<proteinExistence type="inferred from homology"/>
<evidence type="ECO:0000256" key="2">
    <source>
        <dbReference type="ARBA" id="ARBA00009523"/>
    </source>
</evidence>
<keyword evidence="6 19" id="KW-0812">Transmembrane</keyword>
<dbReference type="Pfam" id="PF13520">
    <property type="entry name" value="AA_permease_2"/>
    <property type="match status" value="2"/>
</dbReference>
<evidence type="ECO:0000256" key="6">
    <source>
        <dbReference type="ARBA" id="ARBA00022692"/>
    </source>
</evidence>
<dbReference type="FunFam" id="1.20.1740.10:FF:000056">
    <property type="entry name" value="Y+L amino acid transporter 2"/>
    <property type="match status" value="1"/>
</dbReference>
<keyword evidence="5" id="KW-0597">Phosphoprotein</keyword>
<feature type="transmembrane region" description="Helical" evidence="19">
    <location>
        <begin position="47"/>
        <end position="70"/>
    </location>
</feature>
<feature type="transmembrane region" description="Helical" evidence="19">
    <location>
        <begin position="133"/>
        <end position="156"/>
    </location>
</feature>
<keyword evidence="7 19" id="KW-1133">Transmembrane helix</keyword>
<gene>
    <name evidence="20" type="ORF">JOQ06_029343</name>
</gene>
<feature type="transmembrane region" description="Helical" evidence="19">
    <location>
        <begin position="162"/>
        <end position="184"/>
    </location>
</feature>
<dbReference type="FunFam" id="1.20.1740.10:FF:000015">
    <property type="entry name" value="B(0,+)-type amino acid transporter 1"/>
    <property type="match status" value="1"/>
</dbReference>
<name>A0AAD6BAJ2_9TELE</name>
<evidence type="ECO:0000256" key="9">
    <source>
        <dbReference type="ARBA" id="ARBA00023157"/>
    </source>
</evidence>
<dbReference type="InterPro" id="IPR050598">
    <property type="entry name" value="AminoAcid_Transporter"/>
</dbReference>
<evidence type="ECO:0000256" key="13">
    <source>
        <dbReference type="ARBA" id="ARBA00052179"/>
    </source>
</evidence>
<dbReference type="InterPro" id="IPR002293">
    <property type="entry name" value="AA/rel_permease1"/>
</dbReference>
<evidence type="ECO:0000256" key="15">
    <source>
        <dbReference type="ARBA" id="ARBA00074336"/>
    </source>
</evidence>
<keyword evidence="9" id="KW-1015">Disulfide bond</keyword>
<evidence type="ECO:0000256" key="19">
    <source>
        <dbReference type="SAM" id="Phobius"/>
    </source>
</evidence>
<evidence type="ECO:0000256" key="17">
    <source>
        <dbReference type="ARBA" id="ARBA00083296"/>
    </source>
</evidence>
<evidence type="ECO:0000256" key="5">
    <source>
        <dbReference type="ARBA" id="ARBA00022553"/>
    </source>
</evidence>
<feature type="transmembrane region" description="Helical" evidence="19">
    <location>
        <begin position="571"/>
        <end position="590"/>
    </location>
</feature>
<feature type="transmembrane region" description="Helical" evidence="19">
    <location>
        <begin position="596"/>
        <end position="618"/>
    </location>
</feature>
<sequence length="706" mass="76239">MDDKTEKLNLKREVGLVGAVSLIGGTMIGSGIFMSPQTVLSTIGSPGASLVVWACCGLLVIMASFCYAELGTVIRESGGEYIYILKTSGPVVAFMLIFSSVLFVRPAGVAGISLSFAQYVVAPFYTDCPPPLLLVKGIAAVSILVLATVNCLNVRFAMKIQVFFMVAKLLALLVIIIGGLVMLIRGHTENFENSFENTNVGLNPIGIAFYQGLWSYDGWNNLNNVTEELKRPECFPNHRSDMTMTDKGPKALNMRREIGLIGGVALVSGTMIGSGIFMSPQFVMGYVGSPGASLVIWAFSGVVTMFAALSYAELGTIIQESGGEFIYILRIYGSCPAFFAAITFVVVVKPFGIAAMAISIAEYALAPFYNGCQPPDLVVRCVAAVAILVLAIVNILNSRIAVRIQVVFLVAKVLALTFIVIGGIVKLVQSSSVIVENLKVENAFKGTQYSLSTLGMSVYQGLWSYAGWYNLNYVTEELKRPEVNLPRAVVIAISLVTGLYLLVNVSYLTVMTPTELMSSSAVAVTWGNKVLGSWGWTMSVAAALSAFGALNGSFFSGGRPDILAMAHVHRLTPSPALIFTTVVSLLVLIPGDFQSIVNFFSFTAWFFYGITLSGLVYLKIKKPELPRPYKVPIILPILVIIVAIFLVLAPILDNPQIEYLYVSLFILSGAIVYVPLIHFKLCPGLLTKLTVFLQLLLEVAPTEKNL</sequence>
<feature type="transmembrane region" description="Helical" evidence="19">
    <location>
        <begin position="630"/>
        <end position="652"/>
    </location>
</feature>
<dbReference type="Gene3D" id="1.20.1740.10">
    <property type="entry name" value="Amino acid/polyamine transporter I"/>
    <property type="match status" value="2"/>
</dbReference>
<feature type="transmembrane region" description="Helical" evidence="19">
    <location>
        <begin position="408"/>
        <end position="429"/>
    </location>
</feature>
<feature type="transmembrane region" description="Helical" evidence="19">
    <location>
        <begin position="377"/>
        <end position="396"/>
    </location>
</feature>
<organism evidence="20 21">
    <name type="scientific">Pogonophryne albipinna</name>
    <dbReference type="NCBI Taxonomy" id="1090488"/>
    <lineage>
        <taxon>Eukaryota</taxon>
        <taxon>Metazoa</taxon>
        <taxon>Chordata</taxon>
        <taxon>Craniata</taxon>
        <taxon>Vertebrata</taxon>
        <taxon>Euteleostomi</taxon>
        <taxon>Actinopterygii</taxon>
        <taxon>Neopterygii</taxon>
        <taxon>Teleostei</taxon>
        <taxon>Neoteleostei</taxon>
        <taxon>Acanthomorphata</taxon>
        <taxon>Eupercaria</taxon>
        <taxon>Perciformes</taxon>
        <taxon>Notothenioidei</taxon>
        <taxon>Pogonophryne</taxon>
    </lineage>
</organism>
<comment type="similarity">
    <text evidence="2">Belongs to the amino acid-polyamine-organocation (APC) superfamily.</text>
</comment>
<evidence type="ECO:0000256" key="7">
    <source>
        <dbReference type="ARBA" id="ARBA00022989"/>
    </source>
</evidence>
<dbReference type="Proteomes" id="UP001219934">
    <property type="component" value="Unassembled WGS sequence"/>
</dbReference>
<comment type="catalytic activity">
    <reaction evidence="13">
        <text>L-cysteine(out) + L-arginine(in) = L-cysteine(in) + L-arginine(out)</text>
        <dbReference type="Rhea" id="RHEA:71071"/>
        <dbReference type="ChEBI" id="CHEBI:32682"/>
        <dbReference type="ChEBI" id="CHEBI:35235"/>
    </reaction>
    <physiologicalReaction direction="left-to-right" evidence="13">
        <dbReference type="Rhea" id="RHEA:71072"/>
    </physiologicalReaction>
</comment>
<feature type="transmembrane region" description="Helical" evidence="19">
    <location>
        <begin position="449"/>
        <end position="468"/>
    </location>
</feature>
<reference evidence="20" key="1">
    <citation type="submission" date="2022-11" db="EMBL/GenBank/DDBJ databases">
        <title>Chromosome-level genome of Pogonophryne albipinna.</title>
        <authorList>
            <person name="Jo E."/>
        </authorList>
    </citation>
    <scope>NUCLEOTIDE SEQUENCE</scope>
    <source>
        <strain evidence="20">SGF0006</strain>
        <tissue evidence="20">Muscle</tissue>
    </source>
</reference>
<dbReference type="GO" id="GO:0015179">
    <property type="term" value="F:L-amino acid transmembrane transporter activity"/>
    <property type="evidence" value="ECO:0007669"/>
    <property type="project" value="TreeGrafter"/>
</dbReference>
<evidence type="ECO:0000256" key="10">
    <source>
        <dbReference type="ARBA" id="ARBA00051323"/>
    </source>
</evidence>
<feature type="transmembrane region" description="Helical" evidence="19">
    <location>
        <begin position="489"/>
        <end position="510"/>
    </location>
</feature>
<evidence type="ECO:0000256" key="12">
    <source>
        <dbReference type="ARBA" id="ARBA00051835"/>
    </source>
</evidence>
<comment type="subcellular location">
    <subcellularLocation>
        <location evidence="1">Apical cell membrane</location>
        <topology evidence="1">Multi-pass membrane protein</topology>
    </subcellularLocation>
</comment>
<dbReference type="PANTHER" id="PTHR11785:SF340">
    <property type="entry name" value="AROMATIC-PREFERRING AMINO ACID TRANSPORTER"/>
    <property type="match status" value="1"/>
</dbReference>
<comment type="catalytic activity">
    <reaction evidence="12">
        <text>L-histidine(out) + L-arginine(in) = L-histidine(in) + L-arginine(out)</text>
        <dbReference type="Rhea" id="RHEA:71063"/>
        <dbReference type="ChEBI" id="CHEBI:32682"/>
        <dbReference type="ChEBI" id="CHEBI:57595"/>
    </reaction>
    <physiologicalReaction direction="left-to-right" evidence="12">
        <dbReference type="Rhea" id="RHEA:71064"/>
    </physiologicalReaction>
</comment>
<feature type="transmembrane region" description="Helical" evidence="19">
    <location>
        <begin position="14"/>
        <end position="35"/>
    </location>
</feature>
<feature type="transmembrane region" description="Helical" evidence="19">
    <location>
        <begin position="258"/>
        <end position="282"/>
    </location>
</feature>
<evidence type="ECO:0000256" key="8">
    <source>
        <dbReference type="ARBA" id="ARBA00023136"/>
    </source>
</evidence>
<keyword evidence="21" id="KW-1185">Reference proteome</keyword>
<evidence type="ECO:0000256" key="3">
    <source>
        <dbReference type="ARBA" id="ARBA00022448"/>
    </source>
</evidence>
<comment type="catalytic activity">
    <reaction evidence="18">
        <text>L-phenylalanine(out) + L-arginine(in) = L-phenylalanine(in) + L-arginine(out)</text>
        <dbReference type="Rhea" id="RHEA:71067"/>
        <dbReference type="ChEBI" id="CHEBI:32682"/>
        <dbReference type="ChEBI" id="CHEBI:58095"/>
    </reaction>
    <physiologicalReaction direction="left-to-right" evidence="18">
        <dbReference type="Rhea" id="RHEA:71068"/>
    </physiologicalReaction>
</comment>
<feature type="transmembrane region" description="Helical" evidence="19">
    <location>
        <begin position="530"/>
        <end position="550"/>
    </location>
</feature>
<evidence type="ECO:0000256" key="14">
    <source>
        <dbReference type="ARBA" id="ARBA00052732"/>
    </source>
</evidence>
<keyword evidence="4" id="KW-1003">Cell membrane</keyword>
<comment type="catalytic activity">
    <reaction evidence="10">
        <text>L-lysine(out) + L-arginine(in) = L-lysine(in) + L-arginine(out)</text>
        <dbReference type="Rhea" id="RHEA:70827"/>
        <dbReference type="ChEBI" id="CHEBI:32551"/>
        <dbReference type="ChEBI" id="CHEBI:32682"/>
    </reaction>
    <physiologicalReaction direction="left-to-right" evidence="10">
        <dbReference type="Rhea" id="RHEA:70828"/>
    </physiologicalReaction>
</comment>
<keyword evidence="8 19" id="KW-0472">Membrane</keyword>
<dbReference type="PANTHER" id="PTHR11785">
    <property type="entry name" value="AMINO ACID TRANSPORTER"/>
    <property type="match status" value="1"/>
</dbReference>
<comment type="caution">
    <text evidence="20">The sequence shown here is derived from an EMBL/GenBank/DDBJ whole genome shotgun (WGS) entry which is preliminary data.</text>
</comment>
<feature type="transmembrane region" description="Helical" evidence="19">
    <location>
        <begin position="294"/>
        <end position="314"/>
    </location>
</feature>